<organism evidence="2 3">
    <name type="scientific">Alosa alosa</name>
    <name type="common">allis shad</name>
    <dbReference type="NCBI Taxonomy" id="278164"/>
    <lineage>
        <taxon>Eukaryota</taxon>
        <taxon>Metazoa</taxon>
        <taxon>Chordata</taxon>
        <taxon>Craniata</taxon>
        <taxon>Vertebrata</taxon>
        <taxon>Euteleostomi</taxon>
        <taxon>Actinopterygii</taxon>
        <taxon>Neopterygii</taxon>
        <taxon>Teleostei</taxon>
        <taxon>Clupei</taxon>
        <taxon>Clupeiformes</taxon>
        <taxon>Clupeoidei</taxon>
        <taxon>Clupeidae</taxon>
        <taxon>Alosa</taxon>
    </lineage>
</organism>
<name>A0AAV6FVU1_9TELE</name>
<gene>
    <name evidence="2" type="ORF">AALO_G00234760</name>
</gene>
<evidence type="ECO:0000313" key="3">
    <source>
        <dbReference type="Proteomes" id="UP000823561"/>
    </source>
</evidence>
<feature type="compositionally biased region" description="Basic and acidic residues" evidence="1">
    <location>
        <begin position="422"/>
        <end position="434"/>
    </location>
</feature>
<proteinExistence type="predicted"/>
<feature type="region of interest" description="Disordered" evidence="1">
    <location>
        <begin position="394"/>
        <end position="446"/>
    </location>
</feature>
<evidence type="ECO:0000313" key="2">
    <source>
        <dbReference type="EMBL" id="KAG5266665.1"/>
    </source>
</evidence>
<dbReference type="EMBL" id="JADWDJ010000018">
    <property type="protein sequence ID" value="KAG5266665.1"/>
    <property type="molecule type" value="Genomic_DNA"/>
</dbReference>
<protein>
    <submittedName>
        <fullName evidence="2">Uncharacterized protein</fullName>
    </submittedName>
</protein>
<feature type="region of interest" description="Disordered" evidence="1">
    <location>
        <begin position="133"/>
        <end position="154"/>
    </location>
</feature>
<sequence length="479" mass="55116">MWGVRGFCPSHAMAYKSHRVHQQCTLPSILDTYLSPDLKNKRHNEAKPFTQKTFSSISKKEASTFQMLIGLDPDPDELAQMKHKALQDQHHLEVYWGMYRLRDELAHRYAALLREKVQRQRLEIRQREEHLIQTQRSQIKKKKKKSPEGQKLSRLTVSHNEVHFRDFPKTTYYLILEVQSLLVQHGYLKTHQERELFNQWVDQHRKGSKLREKLNQMVICSKSAPNLGFESLMKRQFLLPKIHISSHDRDPQEDTAVGRQGMLGESGGSTPDPGGKQAQEWDGAKQMFPKMVSQPVRRPKFATLQPSFMDALRNTILPTAPKLPEKRSIDSNLLKLRLMHNLSLTHMAFSQRLLGKGGPILEDGYQMRHLSDYMFPHSNDFMEADQTTRKTLLSSLSQSLSNRTTSDVDGDTEPTPALCPHTETKSETQDRKPCEGGIASVHPEEPLSINDLLQQNTSPVDDCSVKMWQNYSMLKCCIK</sequence>
<reference evidence="2" key="1">
    <citation type="submission" date="2020-10" db="EMBL/GenBank/DDBJ databases">
        <title>Chromosome-scale genome assembly of the Allis shad, Alosa alosa.</title>
        <authorList>
            <person name="Margot Z."/>
            <person name="Christophe K."/>
            <person name="Cabau C."/>
            <person name="Louis A."/>
            <person name="Berthelot C."/>
            <person name="Parey E."/>
            <person name="Roest Crollius H."/>
            <person name="Montfort J."/>
            <person name="Robinson-Rechavi M."/>
            <person name="Bucao C."/>
            <person name="Bouchez O."/>
            <person name="Gislard M."/>
            <person name="Lluch J."/>
            <person name="Milhes M."/>
            <person name="Lampietro C."/>
            <person name="Lopez Roques C."/>
            <person name="Donnadieu C."/>
            <person name="Braasch I."/>
            <person name="Desvignes T."/>
            <person name="Postlethwait J."/>
            <person name="Bobe J."/>
            <person name="Guiguen Y."/>
        </authorList>
    </citation>
    <scope>NUCLEOTIDE SEQUENCE</scope>
    <source>
        <strain evidence="2">M-15738</strain>
        <tissue evidence="2">Blood</tissue>
    </source>
</reference>
<feature type="compositionally biased region" description="Low complexity" evidence="1">
    <location>
        <begin position="394"/>
        <end position="405"/>
    </location>
</feature>
<feature type="region of interest" description="Disordered" evidence="1">
    <location>
        <begin position="243"/>
        <end position="280"/>
    </location>
</feature>
<dbReference type="AlphaFoldDB" id="A0AAV6FVU1"/>
<dbReference type="Proteomes" id="UP000823561">
    <property type="component" value="Chromosome 18"/>
</dbReference>
<keyword evidence="3" id="KW-1185">Reference proteome</keyword>
<accession>A0AAV6FVU1</accession>
<comment type="caution">
    <text evidence="2">The sequence shown here is derived from an EMBL/GenBank/DDBJ whole genome shotgun (WGS) entry which is preliminary data.</text>
</comment>
<evidence type="ECO:0000256" key="1">
    <source>
        <dbReference type="SAM" id="MobiDB-lite"/>
    </source>
</evidence>